<keyword evidence="4" id="KW-0449">Lipoprotein</keyword>
<evidence type="ECO:0000256" key="3">
    <source>
        <dbReference type="SAM" id="MobiDB-lite"/>
    </source>
</evidence>
<gene>
    <name evidence="4" type="ORF">N0K08_22025</name>
</gene>
<comment type="similarity">
    <text evidence="1">Belongs to the MlaA family.</text>
</comment>
<protein>
    <submittedName>
        <fullName evidence="4">VacJ family lipoprotein</fullName>
    </submittedName>
</protein>
<accession>A0ABT2PSV3</accession>
<evidence type="ECO:0000313" key="4">
    <source>
        <dbReference type="EMBL" id="MCT9813318.1"/>
    </source>
</evidence>
<dbReference type="EMBL" id="JAODYH010000017">
    <property type="protein sequence ID" value="MCT9813318.1"/>
    <property type="molecule type" value="Genomic_DNA"/>
</dbReference>
<dbReference type="PRINTS" id="PR01805">
    <property type="entry name" value="VACJLIPOPROT"/>
</dbReference>
<keyword evidence="5" id="KW-1185">Reference proteome</keyword>
<comment type="caution">
    <text evidence="4">The sequence shown here is derived from an EMBL/GenBank/DDBJ whole genome shotgun (WGS) entry which is preliminary data.</text>
</comment>
<evidence type="ECO:0000256" key="1">
    <source>
        <dbReference type="ARBA" id="ARBA00010634"/>
    </source>
</evidence>
<evidence type="ECO:0000256" key="2">
    <source>
        <dbReference type="ARBA" id="ARBA00022729"/>
    </source>
</evidence>
<reference evidence="4 5" key="1">
    <citation type="submission" date="2022-09" db="EMBL/GenBank/DDBJ databases">
        <title>Draft genome of isolate Be4.</title>
        <authorList>
            <person name="Sanchez-Castro I."/>
            <person name="Martinez-Rodriguez P."/>
            <person name="Descostes M."/>
            <person name="Merroun M."/>
        </authorList>
    </citation>
    <scope>NUCLEOTIDE SEQUENCE [LARGE SCALE GENOMIC DNA]</scope>
    <source>
        <strain evidence="4 5">Be4</strain>
    </source>
</reference>
<dbReference type="Pfam" id="PF04333">
    <property type="entry name" value="MlaA"/>
    <property type="match status" value="1"/>
</dbReference>
<dbReference type="InterPro" id="IPR007428">
    <property type="entry name" value="MlaA"/>
</dbReference>
<dbReference type="Proteomes" id="UP001525968">
    <property type="component" value="Unassembled WGS sequence"/>
</dbReference>
<proteinExistence type="inferred from homology"/>
<dbReference type="PANTHER" id="PTHR30035">
    <property type="entry name" value="LIPOPROTEIN VACJ-RELATED"/>
    <property type="match status" value="1"/>
</dbReference>
<organism evidence="4 5">
    <name type="scientific">Acidovorax bellezanensis</name>
    <dbReference type="NCBI Taxonomy" id="2976702"/>
    <lineage>
        <taxon>Bacteria</taxon>
        <taxon>Pseudomonadati</taxon>
        <taxon>Pseudomonadota</taxon>
        <taxon>Betaproteobacteria</taxon>
        <taxon>Burkholderiales</taxon>
        <taxon>Comamonadaceae</taxon>
        <taxon>Acidovorax</taxon>
    </lineage>
</organism>
<evidence type="ECO:0000313" key="5">
    <source>
        <dbReference type="Proteomes" id="UP001525968"/>
    </source>
</evidence>
<feature type="region of interest" description="Disordered" evidence="3">
    <location>
        <begin position="231"/>
        <end position="254"/>
    </location>
</feature>
<keyword evidence="2" id="KW-0732">Signal</keyword>
<dbReference type="PANTHER" id="PTHR30035:SF3">
    <property type="entry name" value="INTERMEMBRANE PHOSPHOLIPID TRANSPORT SYSTEM LIPOPROTEIN MLAA"/>
    <property type="match status" value="1"/>
</dbReference>
<sequence>MALPLALAGCATTGSDSAQAESAAPGTVSGTAVAGTPDPFESYNRSMYAFNTALDDAVLKPVATLYRDITPALARDGVGNFFSNLSDMWSFVNNLAQARGEGAYYSAVRFSVNTVFGIGGLFDVASEMGLPRSPQDFGLTLGRWGVPTGPYLVLPLLGPSTVRDTVALPVDWEGVLLGQMSDVAARNSLTALGLVDKRARLLQAGDMLDAVALDKYSLTRDVFLQLRSQRAQGDGMGSEDFEGDDGAGMLPPED</sequence>
<name>A0ABT2PSV3_9BURK</name>